<accession>A0A0E9RQG3</accession>
<reference evidence="1" key="1">
    <citation type="submission" date="2014-11" db="EMBL/GenBank/DDBJ databases">
        <authorList>
            <person name="Amaro Gonzalez C."/>
        </authorList>
    </citation>
    <scope>NUCLEOTIDE SEQUENCE</scope>
</reference>
<dbReference type="EMBL" id="GBXM01077176">
    <property type="protein sequence ID" value="JAH31401.1"/>
    <property type="molecule type" value="Transcribed_RNA"/>
</dbReference>
<name>A0A0E9RQG3_ANGAN</name>
<evidence type="ECO:0000313" key="1">
    <source>
        <dbReference type="EMBL" id="JAH31401.1"/>
    </source>
</evidence>
<proteinExistence type="predicted"/>
<protein>
    <submittedName>
        <fullName evidence="1">Uncharacterized protein</fullName>
    </submittedName>
</protein>
<dbReference type="AlphaFoldDB" id="A0A0E9RQG3"/>
<reference evidence="1" key="2">
    <citation type="journal article" date="2015" name="Fish Shellfish Immunol.">
        <title>Early steps in the European eel (Anguilla anguilla)-Vibrio vulnificus interaction in the gills: Role of the RtxA13 toxin.</title>
        <authorList>
            <person name="Callol A."/>
            <person name="Pajuelo D."/>
            <person name="Ebbesson L."/>
            <person name="Teles M."/>
            <person name="MacKenzie S."/>
            <person name="Amaro C."/>
        </authorList>
    </citation>
    <scope>NUCLEOTIDE SEQUENCE</scope>
</reference>
<sequence>MGVPPFATPTFSTRSLRTSLISGSGRFRDCID</sequence>
<organism evidence="1">
    <name type="scientific">Anguilla anguilla</name>
    <name type="common">European freshwater eel</name>
    <name type="synonym">Muraena anguilla</name>
    <dbReference type="NCBI Taxonomy" id="7936"/>
    <lineage>
        <taxon>Eukaryota</taxon>
        <taxon>Metazoa</taxon>
        <taxon>Chordata</taxon>
        <taxon>Craniata</taxon>
        <taxon>Vertebrata</taxon>
        <taxon>Euteleostomi</taxon>
        <taxon>Actinopterygii</taxon>
        <taxon>Neopterygii</taxon>
        <taxon>Teleostei</taxon>
        <taxon>Anguilliformes</taxon>
        <taxon>Anguillidae</taxon>
        <taxon>Anguilla</taxon>
    </lineage>
</organism>